<feature type="domain" description="TadE-like" evidence="2">
    <location>
        <begin position="13"/>
        <end position="55"/>
    </location>
</feature>
<keyword evidence="1" id="KW-0472">Membrane</keyword>
<evidence type="ECO:0000313" key="3">
    <source>
        <dbReference type="EMBL" id="MPM45480.1"/>
    </source>
</evidence>
<evidence type="ECO:0000259" key="2">
    <source>
        <dbReference type="Pfam" id="PF07811"/>
    </source>
</evidence>
<accession>A0A644ZWY4</accession>
<comment type="caution">
    <text evidence="3">The sequence shown here is derived from an EMBL/GenBank/DDBJ whole genome shotgun (WGS) entry which is preliminary data.</text>
</comment>
<reference evidence="3" key="1">
    <citation type="submission" date="2019-08" db="EMBL/GenBank/DDBJ databases">
        <authorList>
            <person name="Kucharzyk K."/>
            <person name="Murdoch R.W."/>
            <person name="Higgins S."/>
            <person name="Loffler F."/>
        </authorList>
    </citation>
    <scope>NUCLEOTIDE SEQUENCE</scope>
</reference>
<gene>
    <name evidence="3" type="ORF">SDC9_92167</name>
</gene>
<name>A0A644ZWY4_9ZZZZ</name>
<evidence type="ECO:0000256" key="1">
    <source>
        <dbReference type="SAM" id="Phobius"/>
    </source>
</evidence>
<dbReference type="EMBL" id="VSSQ01010889">
    <property type="protein sequence ID" value="MPM45480.1"/>
    <property type="molecule type" value="Genomic_DNA"/>
</dbReference>
<keyword evidence="1" id="KW-1133">Transmembrane helix</keyword>
<organism evidence="3">
    <name type="scientific">bioreactor metagenome</name>
    <dbReference type="NCBI Taxonomy" id="1076179"/>
    <lineage>
        <taxon>unclassified sequences</taxon>
        <taxon>metagenomes</taxon>
        <taxon>ecological metagenomes</taxon>
    </lineage>
</organism>
<dbReference type="AlphaFoldDB" id="A0A644ZWY4"/>
<feature type="transmembrane region" description="Helical" evidence="1">
    <location>
        <begin position="21"/>
        <end position="41"/>
    </location>
</feature>
<dbReference type="InterPro" id="IPR012495">
    <property type="entry name" value="TadE-like_dom"/>
</dbReference>
<proteinExistence type="predicted"/>
<protein>
    <recommendedName>
        <fullName evidence="2">TadE-like domain-containing protein</fullName>
    </recommendedName>
</protein>
<dbReference type="Pfam" id="PF07811">
    <property type="entry name" value="TadE"/>
    <property type="match status" value="1"/>
</dbReference>
<sequence length="135" mass="14462">MEILSKFKKSQKGQAMVEFALVLPVLLILILGSIDAGWLLYTKISATAAARETARAVSVLDATEFASAKAKGFVDEKKTPVPGTETFVILPPTYSEGAQLTVTVTTYVSPLVGFLPTSIIPDSVEIVSEVSMRLE</sequence>
<keyword evidence="1" id="KW-0812">Transmembrane</keyword>